<dbReference type="Pfam" id="PF00069">
    <property type="entry name" value="Pkinase"/>
    <property type="match status" value="1"/>
</dbReference>
<evidence type="ECO:0000256" key="1">
    <source>
        <dbReference type="ARBA" id="ARBA00022679"/>
    </source>
</evidence>
<feature type="binding site" evidence="5">
    <location>
        <position position="44"/>
    </location>
    <ligand>
        <name>ATP</name>
        <dbReference type="ChEBI" id="CHEBI:30616"/>
    </ligand>
</feature>
<dbReference type="AlphaFoldDB" id="A0A941EYF8"/>
<dbReference type="PROSITE" id="PS50011">
    <property type="entry name" value="PROTEIN_KINASE_DOM"/>
    <property type="match status" value="1"/>
</dbReference>
<evidence type="ECO:0000256" key="4">
    <source>
        <dbReference type="ARBA" id="ARBA00022840"/>
    </source>
</evidence>
<dbReference type="Gene3D" id="3.30.200.20">
    <property type="entry name" value="Phosphorylase Kinase, domain 1"/>
    <property type="match status" value="1"/>
</dbReference>
<dbReference type="Gene3D" id="1.10.510.10">
    <property type="entry name" value="Transferase(Phosphotransferase) domain 1"/>
    <property type="match status" value="1"/>
</dbReference>
<gene>
    <name evidence="8" type="ORF">KDL01_29010</name>
</gene>
<evidence type="ECO:0000313" key="8">
    <source>
        <dbReference type="EMBL" id="MBR7837354.1"/>
    </source>
</evidence>
<dbReference type="SUPFAM" id="SSF50998">
    <property type="entry name" value="Quinoprotein alcohol dehydrogenase-like"/>
    <property type="match status" value="1"/>
</dbReference>
<dbReference type="GO" id="GO:0004674">
    <property type="term" value="F:protein serine/threonine kinase activity"/>
    <property type="evidence" value="ECO:0007669"/>
    <property type="project" value="TreeGrafter"/>
</dbReference>
<keyword evidence="9" id="KW-1185">Reference proteome</keyword>
<feature type="compositionally biased region" description="Low complexity" evidence="6">
    <location>
        <begin position="294"/>
        <end position="303"/>
    </location>
</feature>
<accession>A0A941EYF8</accession>
<keyword evidence="2 5" id="KW-0547">Nucleotide-binding</keyword>
<evidence type="ECO:0000313" key="9">
    <source>
        <dbReference type="Proteomes" id="UP000675781"/>
    </source>
</evidence>
<keyword evidence="3" id="KW-0418">Kinase</keyword>
<sequence>MVEPLAPRDPRRIGRYEILGRLGQGGMGVVYLGRSPAGRRVAIKTMREDLSADPALRARFAREIAAARRVSGAFTAGVEDMDAEGEQLWLATVYVDGPSLQELVSRHGPLPPEHVWTLGAQLVEALQGIHREGIVHRDLKPGNILMSPEGPKVIDFGIASLAESAPVTTTSEIGGTLLYMAPEAFSGVALDAAADVFALGGVLVFAATGHPPFNQAEHPTALIGAILTAEPQLHDVPAPLQPILAACLVKDRSQRPELDRLLADFLQRRPGDYPVPAPWPGFANPGPPPRDAQSRQTSQQTLTRRRVLTLGAVAATAALGGGTWWALADSAHARSGGTSTATGTAAAKQDTVYITDLSGTVSALYAAGGKPRWTRHIAEIWAMSAPVCDGTCVYVGVDTSDTSSTVELRAYEAAGGKPLWSAQIGDGSVVGAPMLTSDNPDTVFVLGSDAGTNGSGGTPYTLYAIDSNDGSRKWSYATPFDVDAMILGVASDGLLILSGQAQDTAGLVAVDTSNGTRTWTYAPSGLGDFDATLDVFDARSIYIAQTPANGSAPYYVSIDSGSGKVKWTGPALPGDATDLRQYEGQLYVSTTGTGPNKTRTGDLLALDANSGAINWTYRVSASAASDGGSDCWRFELADDTIYALVSAYPGFGPGPGNILALDAQQGTKIWDHQLDPWFGPGDSVLAVSADVLCAAIATAAPHDSLNLDCTVLGLDRAKGTKLWAYDTKMSELEAFTTGSMAGNVMFVGETNQNSTAPAPTGGVVALDLRDGTRKWTYALSDMIEGTPVVAQV</sequence>
<dbReference type="InterPro" id="IPR011009">
    <property type="entry name" value="Kinase-like_dom_sf"/>
</dbReference>
<name>A0A941EYF8_9ACTN</name>
<comment type="caution">
    <text evidence="8">The sequence shown here is derived from an EMBL/GenBank/DDBJ whole genome shotgun (WGS) entry which is preliminary data.</text>
</comment>
<dbReference type="GO" id="GO:0005524">
    <property type="term" value="F:ATP binding"/>
    <property type="evidence" value="ECO:0007669"/>
    <property type="project" value="UniProtKB-UniRule"/>
</dbReference>
<dbReference type="InterPro" id="IPR017441">
    <property type="entry name" value="Protein_kinase_ATP_BS"/>
</dbReference>
<dbReference type="Pfam" id="PF13360">
    <property type="entry name" value="PQQ_2"/>
    <property type="match status" value="2"/>
</dbReference>
<dbReference type="InterPro" id="IPR015943">
    <property type="entry name" value="WD40/YVTN_repeat-like_dom_sf"/>
</dbReference>
<feature type="compositionally biased region" description="Pro residues" evidence="6">
    <location>
        <begin position="274"/>
        <end position="290"/>
    </location>
</feature>
<dbReference type="Proteomes" id="UP000675781">
    <property type="component" value="Unassembled WGS sequence"/>
</dbReference>
<organism evidence="8 9">
    <name type="scientific">Actinospica durhamensis</name>
    <dbReference type="NCBI Taxonomy" id="1508375"/>
    <lineage>
        <taxon>Bacteria</taxon>
        <taxon>Bacillati</taxon>
        <taxon>Actinomycetota</taxon>
        <taxon>Actinomycetes</taxon>
        <taxon>Catenulisporales</taxon>
        <taxon>Actinospicaceae</taxon>
        <taxon>Actinospica</taxon>
    </lineage>
</organism>
<dbReference type="PROSITE" id="PS00107">
    <property type="entry name" value="PROTEIN_KINASE_ATP"/>
    <property type="match status" value="1"/>
</dbReference>
<dbReference type="CDD" id="cd14014">
    <property type="entry name" value="STKc_PknB_like"/>
    <property type="match status" value="1"/>
</dbReference>
<proteinExistence type="predicted"/>
<dbReference type="SMART" id="SM00220">
    <property type="entry name" value="S_TKc"/>
    <property type="match status" value="1"/>
</dbReference>
<dbReference type="EMBL" id="JAGSOG010000198">
    <property type="protein sequence ID" value="MBR7837354.1"/>
    <property type="molecule type" value="Genomic_DNA"/>
</dbReference>
<reference evidence="8" key="1">
    <citation type="submission" date="2021-04" db="EMBL/GenBank/DDBJ databases">
        <title>Genome based classification of Actinospica acidithermotolerans sp. nov., an actinobacterium isolated from an Indonesian hot spring.</title>
        <authorList>
            <person name="Kusuma A.B."/>
            <person name="Putra K.E."/>
            <person name="Nafisah S."/>
            <person name="Loh J."/>
            <person name="Nouioui I."/>
            <person name="Goodfellow M."/>
        </authorList>
    </citation>
    <scope>NUCLEOTIDE SEQUENCE</scope>
    <source>
        <strain evidence="8">CSCA 57</strain>
    </source>
</reference>
<dbReference type="PANTHER" id="PTHR43289:SF34">
    <property type="entry name" value="SERINE_THREONINE-PROTEIN KINASE YBDM-RELATED"/>
    <property type="match status" value="1"/>
</dbReference>
<dbReference type="InterPro" id="IPR018391">
    <property type="entry name" value="PQQ_b-propeller_rpt"/>
</dbReference>
<dbReference type="PANTHER" id="PTHR43289">
    <property type="entry name" value="MITOGEN-ACTIVATED PROTEIN KINASE KINASE KINASE 20-RELATED"/>
    <property type="match status" value="1"/>
</dbReference>
<dbReference type="RefSeq" id="WP_212531821.1">
    <property type="nucleotide sequence ID" value="NZ_JAGSOG010000198.1"/>
</dbReference>
<dbReference type="SUPFAM" id="SSF56112">
    <property type="entry name" value="Protein kinase-like (PK-like)"/>
    <property type="match status" value="1"/>
</dbReference>
<evidence type="ECO:0000256" key="3">
    <source>
        <dbReference type="ARBA" id="ARBA00022777"/>
    </source>
</evidence>
<keyword evidence="1" id="KW-0808">Transferase</keyword>
<dbReference type="Gene3D" id="2.130.10.10">
    <property type="entry name" value="YVTN repeat-like/Quinoprotein amine dehydrogenase"/>
    <property type="match status" value="2"/>
</dbReference>
<protein>
    <submittedName>
        <fullName evidence="8">PQQ-binding-like beta-propeller repeat protein</fullName>
    </submittedName>
</protein>
<feature type="domain" description="Protein kinase" evidence="7">
    <location>
        <begin position="16"/>
        <end position="266"/>
    </location>
</feature>
<evidence type="ECO:0000259" key="7">
    <source>
        <dbReference type="PROSITE" id="PS50011"/>
    </source>
</evidence>
<dbReference type="InterPro" id="IPR000719">
    <property type="entry name" value="Prot_kinase_dom"/>
</dbReference>
<feature type="region of interest" description="Disordered" evidence="6">
    <location>
        <begin position="274"/>
        <end position="303"/>
    </location>
</feature>
<evidence type="ECO:0000256" key="5">
    <source>
        <dbReference type="PROSITE-ProRule" id="PRU10141"/>
    </source>
</evidence>
<evidence type="ECO:0000256" key="6">
    <source>
        <dbReference type="SAM" id="MobiDB-lite"/>
    </source>
</evidence>
<dbReference type="SMART" id="SM00564">
    <property type="entry name" value="PQQ"/>
    <property type="match status" value="6"/>
</dbReference>
<dbReference type="InterPro" id="IPR008271">
    <property type="entry name" value="Ser/Thr_kinase_AS"/>
</dbReference>
<dbReference type="InterPro" id="IPR002372">
    <property type="entry name" value="PQQ_rpt_dom"/>
</dbReference>
<dbReference type="InterPro" id="IPR011047">
    <property type="entry name" value="Quinoprotein_ADH-like_sf"/>
</dbReference>
<keyword evidence="4 5" id="KW-0067">ATP-binding</keyword>
<evidence type="ECO:0000256" key="2">
    <source>
        <dbReference type="ARBA" id="ARBA00022741"/>
    </source>
</evidence>
<dbReference type="PROSITE" id="PS00108">
    <property type="entry name" value="PROTEIN_KINASE_ST"/>
    <property type="match status" value="1"/>
</dbReference>